<evidence type="ECO:0000313" key="3">
    <source>
        <dbReference type="Proteomes" id="UP000027665"/>
    </source>
</evidence>
<dbReference type="InterPro" id="IPR010265">
    <property type="entry name" value="Phage_lambda_TipM"/>
</dbReference>
<dbReference type="GeneID" id="90983975"/>
<dbReference type="EMBL" id="JMKI01000037">
    <property type="protein sequence ID" value="KEJ91683.1"/>
    <property type="molecule type" value="Genomic_DNA"/>
</dbReference>
<reference evidence="2 3" key="1">
    <citation type="submission" date="2014-04" db="EMBL/GenBank/DDBJ databases">
        <title>Draft Genome Sequence of Synergistes jonesii.</title>
        <authorList>
            <person name="Coil D.A."/>
            <person name="Eisen J.A."/>
            <person name="Holland-Moritz H.E."/>
        </authorList>
    </citation>
    <scope>NUCLEOTIDE SEQUENCE [LARGE SCALE GENOMIC DNA]</scope>
    <source>
        <strain evidence="2 3">78-1</strain>
    </source>
</reference>
<evidence type="ECO:0000256" key="1">
    <source>
        <dbReference type="SAM" id="MobiDB-lite"/>
    </source>
</evidence>
<accession>A0A073IMV2</accession>
<name>A0A073IMV2_9BACT</name>
<keyword evidence="3" id="KW-1185">Reference proteome</keyword>
<sequence>MSDVFTPARRPTTSEETIKSRYQENEFGDGYEQNIRLGLNDKYSELSLTWETMNPSEGAALLTFFRAHMEASFEWRYMPFQPVRKWRVVGDPSSSAEKGLFKVQVTLREVFI</sequence>
<dbReference type="Pfam" id="PF05939">
    <property type="entry name" value="Phage_min_tail"/>
    <property type="match status" value="1"/>
</dbReference>
<proteinExistence type="predicted"/>
<feature type="compositionally biased region" description="Basic and acidic residues" evidence="1">
    <location>
        <begin position="12"/>
        <end position="23"/>
    </location>
</feature>
<gene>
    <name evidence="2" type="ORF">EH55_06820</name>
</gene>
<dbReference type="OrthoDB" id="8607203at2"/>
<dbReference type="AlphaFoldDB" id="A0A073IMV2"/>
<evidence type="ECO:0008006" key="4">
    <source>
        <dbReference type="Google" id="ProtNLM"/>
    </source>
</evidence>
<protein>
    <recommendedName>
        <fullName evidence="4">Phage tail protein</fullName>
    </recommendedName>
</protein>
<comment type="caution">
    <text evidence="2">The sequence shown here is derived from an EMBL/GenBank/DDBJ whole genome shotgun (WGS) entry which is preliminary data.</text>
</comment>
<dbReference type="Proteomes" id="UP000027665">
    <property type="component" value="Unassembled WGS sequence"/>
</dbReference>
<dbReference type="RefSeq" id="WP_037976946.1">
    <property type="nucleotide sequence ID" value="NZ_JAXDSK010000062.1"/>
</dbReference>
<organism evidence="2 3">
    <name type="scientific">Synergistes jonesii</name>
    <dbReference type="NCBI Taxonomy" id="2754"/>
    <lineage>
        <taxon>Bacteria</taxon>
        <taxon>Thermotogati</taxon>
        <taxon>Synergistota</taxon>
        <taxon>Synergistia</taxon>
        <taxon>Synergistales</taxon>
        <taxon>Synergistaceae</taxon>
        <taxon>Synergistes</taxon>
    </lineage>
</organism>
<evidence type="ECO:0000313" key="2">
    <source>
        <dbReference type="EMBL" id="KEJ91683.1"/>
    </source>
</evidence>
<dbReference type="STRING" id="2754.EH55_06820"/>
<feature type="region of interest" description="Disordered" evidence="1">
    <location>
        <begin position="1"/>
        <end position="23"/>
    </location>
</feature>